<keyword evidence="2" id="KW-0479">Metal-binding</keyword>
<comment type="subcellular location">
    <subcellularLocation>
        <location evidence="1">Nucleus</location>
    </subcellularLocation>
</comment>
<evidence type="ECO:0000256" key="4">
    <source>
        <dbReference type="ARBA" id="ARBA00022771"/>
    </source>
</evidence>
<dbReference type="GO" id="GO:0008270">
    <property type="term" value="F:zinc ion binding"/>
    <property type="evidence" value="ECO:0007669"/>
    <property type="project" value="UniProtKB-KW"/>
</dbReference>
<keyword evidence="9" id="KW-0539">Nucleus</keyword>
<proteinExistence type="predicted"/>
<gene>
    <name evidence="12" type="ORF">RUM43_002717</name>
</gene>
<feature type="domain" description="C2H2-type" evidence="11">
    <location>
        <begin position="142"/>
        <end position="163"/>
    </location>
</feature>
<keyword evidence="3" id="KW-0677">Repeat</keyword>
<organism evidence="12 13">
    <name type="scientific">Polyplax serrata</name>
    <name type="common">Common mouse louse</name>
    <dbReference type="NCBI Taxonomy" id="468196"/>
    <lineage>
        <taxon>Eukaryota</taxon>
        <taxon>Metazoa</taxon>
        <taxon>Ecdysozoa</taxon>
        <taxon>Arthropoda</taxon>
        <taxon>Hexapoda</taxon>
        <taxon>Insecta</taxon>
        <taxon>Pterygota</taxon>
        <taxon>Neoptera</taxon>
        <taxon>Paraneoptera</taxon>
        <taxon>Psocodea</taxon>
        <taxon>Troctomorpha</taxon>
        <taxon>Phthiraptera</taxon>
        <taxon>Anoplura</taxon>
        <taxon>Polyplacidae</taxon>
        <taxon>Polyplax</taxon>
    </lineage>
</organism>
<dbReference type="GO" id="GO:0003700">
    <property type="term" value="F:DNA-binding transcription factor activity"/>
    <property type="evidence" value="ECO:0007669"/>
    <property type="project" value="TreeGrafter"/>
</dbReference>
<dbReference type="GO" id="GO:0005634">
    <property type="term" value="C:nucleus"/>
    <property type="evidence" value="ECO:0007669"/>
    <property type="project" value="UniProtKB-SubCell"/>
</dbReference>
<evidence type="ECO:0000313" key="13">
    <source>
        <dbReference type="Proteomes" id="UP001372834"/>
    </source>
</evidence>
<comment type="caution">
    <text evidence="12">The sequence shown here is derived from an EMBL/GenBank/DDBJ whole genome shotgun (WGS) entry which is preliminary data.</text>
</comment>
<keyword evidence="5" id="KW-0862">Zinc</keyword>
<dbReference type="PANTHER" id="PTHR45993:SF6">
    <property type="entry name" value="C2H2-TYPE DOMAIN-CONTAINING PROTEIN"/>
    <property type="match status" value="1"/>
</dbReference>
<evidence type="ECO:0000256" key="6">
    <source>
        <dbReference type="ARBA" id="ARBA00023015"/>
    </source>
</evidence>
<evidence type="ECO:0000256" key="9">
    <source>
        <dbReference type="ARBA" id="ARBA00023242"/>
    </source>
</evidence>
<name>A0AAN8P2J8_POLSC</name>
<dbReference type="Proteomes" id="UP001372834">
    <property type="component" value="Unassembled WGS sequence"/>
</dbReference>
<dbReference type="PROSITE" id="PS00028">
    <property type="entry name" value="ZINC_FINGER_C2H2_1"/>
    <property type="match status" value="1"/>
</dbReference>
<dbReference type="InterPro" id="IPR013087">
    <property type="entry name" value="Znf_C2H2_type"/>
</dbReference>
<keyword evidence="6" id="KW-0805">Transcription regulation</keyword>
<dbReference type="AlphaFoldDB" id="A0AAN8P2J8"/>
<feature type="region of interest" description="Disordered" evidence="10">
    <location>
        <begin position="253"/>
        <end position="276"/>
    </location>
</feature>
<evidence type="ECO:0000256" key="5">
    <source>
        <dbReference type="ARBA" id="ARBA00022833"/>
    </source>
</evidence>
<keyword evidence="4" id="KW-0863">Zinc-finger</keyword>
<dbReference type="GO" id="GO:0006357">
    <property type="term" value="P:regulation of transcription by RNA polymerase II"/>
    <property type="evidence" value="ECO:0007669"/>
    <property type="project" value="TreeGrafter"/>
</dbReference>
<evidence type="ECO:0000256" key="7">
    <source>
        <dbReference type="ARBA" id="ARBA00023125"/>
    </source>
</evidence>
<dbReference type="EMBL" id="JAWJWE010000036">
    <property type="protein sequence ID" value="KAK6628900.1"/>
    <property type="molecule type" value="Genomic_DNA"/>
</dbReference>
<dbReference type="PANTHER" id="PTHR45993">
    <property type="entry name" value="B-CELL LYMPHOMA/LEUKEMIA 11"/>
    <property type="match status" value="1"/>
</dbReference>
<protein>
    <recommendedName>
        <fullName evidence="11">C2H2-type domain-containing protein</fullName>
    </recommendedName>
</protein>
<dbReference type="InterPro" id="IPR051497">
    <property type="entry name" value="Dev/Hematopoietic_TF"/>
</dbReference>
<evidence type="ECO:0000259" key="11">
    <source>
        <dbReference type="PROSITE" id="PS00028"/>
    </source>
</evidence>
<keyword evidence="7" id="KW-0238">DNA-binding</keyword>
<accession>A0AAN8P2J8</accession>
<feature type="region of interest" description="Disordered" evidence="10">
    <location>
        <begin position="178"/>
        <end position="214"/>
    </location>
</feature>
<reference evidence="12 13" key="1">
    <citation type="submission" date="2023-10" db="EMBL/GenBank/DDBJ databases">
        <title>Genomes of two closely related lineages of the louse Polyplax serrata with different host specificities.</title>
        <authorList>
            <person name="Martinu J."/>
            <person name="Tarabai H."/>
            <person name="Stefka J."/>
            <person name="Hypsa V."/>
        </authorList>
    </citation>
    <scope>NUCLEOTIDE SEQUENCE [LARGE SCALE GENOMIC DNA]</scope>
    <source>
        <strain evidence="12">HR10_N</strain>
    </source>
</reference>
<evidence type="ECO:0000256" key="10">
    <source>
        <dbReference type="SAM" id="MobiDB-lite"/>
    </source>
</evidence>
<evidence type="ECO:0000313" key="12">
    <source>
        <dbReference type="EMBL" id="KAK6628900.1"/>
    </source>
</evidence>
<dbReference type="GO" id="GO:0000978">
    <property type="term" value="F:RNA polymerase II cis-regulatory region sequence-specific DNA binding"/>
    <property type="evidence" value="ECO:0007669"/>
    <property type="project" value="TreeGrafter"/>
</dbReference>
<evidence type="ECO:0000256" key="3">
    <source>
        <dbReference type="ARBA" id="ARBA00022737"/>
    </source>
</evidence>
<sequence>MSYSSLKVRSYYAAAVAPRLVPPLKRPRLMVAQTRSTKNATTATATPTPNANCNNQIKTFTSQSVNGISTAVVPVTTSSDQIKIYNNPDILICGNCREMFTELQDLLDHKKAYCKLRFTCKCNTINGIKSPSNRTDAAALLCVQCKDAFISAWDLMVHVQAAHMVNIYELGVPKCSNGTQHSSPSMSPVRKNGVEDDRLSSDDIHLESPDSDKHRETEIDHLMDTIDMEGSDCCDIVVNNLTLNHNHHRIDSNNLGADSAIPSLLGKPISGSPGPE</sequence>
<evidence type="ECO:0000256" key="1">
    <source>
        <dbReference type="ARBA" id="ARBA00004123"/>
    </source>
</evidence>
<feature type="compositionally biased region" description="Basic and acidic residues" evidence="10">
    <location>
        <begin position="192"/>
        <end position="214"/>
    </location>
</feature>
<keyword evidence="8" id="KW-0804">Transcription</keyword>
<evidence type="ECO:0000256" key="8">
    <source>
        <dbReference type="ARBA" id="ARBA00023163"/>
    </source>
</evidence>
<evidence type="ECO:0000256" key="2">
    <source>
        <dbReference type="ARBA" id="ARBA00022723"/>
    </source>
</evidence>